<accession>A0A1I0TSX2</accession>
<reference evidence="3" key="1">
    <citation type="submission" date="2016-10" db="EMBL/GenBank/DDBJ databases">
        <authorList>
            <person name="Varghese N."/>
            <person name="Submissions S."/>
        </authorList>
    </citation>
    <scope>NUCLEOTIDE SEQUENCE [LARGE SCALE GENOMIC DNA]</scope>
    <source>
        <strain evidence="3">DSM 18130</strain>
    </source>
</reference>
<dbReference type="PROSITE" id="PS51257">
    <property type="entry name" value="PROKAR_LIPOPROTEIN"/>
    <property type="match status" value="1"/>
</dbReference>
<name>A0A1I0TSX2_9SPHI</name>
<dbReference type="AlphaFoldDB" id="A0A1I0TSX2"/>
<feature type="signal peptide" evidence="1">
    <location>
        <begin position="1"/>
        <end position="20"/>
    </location>
</feature>
<organism evidence="2 3">
    <name type="scientific">Pedobacter suwonensis</name>
    <dbReference type="NCBI Taxonomy" id="332999"/>
    <lineage>
        <taxon>Bacteria</taxon>
        <taxon>Pseudomonadati</taxon>
        <taxon>Bacteroidota</taxon>
        <taxon>Sphingobacteriia</taxon>
        <taxon>Sphingobacteriales</taxon>
        <taxon>Sphingobacteriaceae</taxon>
        <taxon>Pedobacter</taxon>
    </lineage>
</organism>
<dbReference type="Proteomes" id="UP000198836">
    <property type="component" value="Unassembled WGS sequence"/>
</dbReference>
<gene>
    <name evidence="2" type="ORF">SAMN04488511_11440</name>
</gene>
<dbReference type="OrthoDB" id="9985135at2"/>
<proteinExistence type="predicted"/>
<evidence type="ECO:0008006" key="4">
    <source>
        <dbReference type="Google" id="ProtNLM"/>
    </source>
</evidence>
<keyword evidence="3" id="KW-1185">Reference proteome</keyword>
<dbReference type="EMBL" id="FOJM01000014">
    <property type="protein sequence ID" value="SFA54904.1"/>
    <property type="molecule type" value="Genomic_DNA"/>
</dbReference>
<dbReference type="STRING" id="332999.SAMN04488511_11440"/>
<dbReference type="RefSeq" id="WP_139222302.1">
    <property type="nucleotide sequence ID" value="NZ_FOJM01000014.1"/>
</dbReference>
<sequence length="207" mass="22778">MKTLSTISAALLIFVMISCGKGSDPVPVTPPVVVTPPPSDNGNGTGTGTGSANKRYVFENSFSLGYGVYLDNDNDKVIQLLFQFTDRRDKKYSTKTGNIKIIPKNIVVADNPYSFPDPYSEFIQLKNILPREYKTEDVDSTKAVFKVIDPKNKDKDCRQIIELIYLWNLGVIGNDGINVNGGKKLNGQPIPVDVIVKKVTASTYTLL</sequence>
<protein>
    <recommendedName>
        <fullName evidence="4">Lipoprotein</fullName>
    </recommendedName>
</protein>
<keyword evidence="1" id="KW-0732">Signal</keyword>
<evidence type="ECO:0000313" key="2">
    <source>
        <dbReference type="EMBL" id="SFA54904.1"/>
    </source>
</evidence>
<feature type="chain" id="PRO_5011577499" description="Lipoprotein" evidence="1">
    <location>
        <begin position="21"/>
        <end position="207"/>
    </location>
</feature>
<evidence type="ECO:0000256" key="1">
    <source>
        <dbReference type="SAM" id="SignalP"/>
    </source>
</evidence>
<evidence type="ECO:0000313" key="3">
    <source>
        <dbReference type="Proteomes" id="UP000198836"/>
    </source>
</evidence>